<gene>
    <name evidence="2" type="ORF">FRZ03_09495</name>
</gene>
<dbReference type="AlphaFoldDB" id="A0A5C6JWK9"/>
<sequence length="151" mass="15398">MDPRTGVLLGPHDAIAGAEPVSSFTGSVSSRATAASRARRSARSHASSLARNHGSEFRLSRDICGKPAVTGTTTRRRCPSSGRWATTPNSGPRTATSPALSTASAASASMAASTGSTGTRTTTGRDAARTDTPGSMAPVLPTGRCAQRRSR</sequence>
<feature type="compositionally biased region" description="Polar residues" evidence="1">
    <location>
        <begin position="83"/>
        <end position="92"/>
    </location>
</feature>
<accession>A0A5C6JWK9</accession>
<organism evidence="2 3">
    <name type="scientific">Streptomyces misionensis</name>
    <dbReference type="NCBI Taxonomy" id="67331"/>
    <lineage>
        <taxon>Bacteria</taxon>
        <taxon>Bacillati</taxon>
        <taxon>Actinomycetota</taxon>
        <taxon>Actinomycetes</taxon>
        <taxon>Kitasatosporales</taxon>
        <taxon>Streptomycetaceae</taxon>
        <taxon>Streptomyces</taxon>
    </lineage>
</organism>
<reference evidence="2" key="1">
    <citation type="journal article" date="2019" name="Microbiol. Resour. Announc.">
        <title>Draft Genomic Sequences of Streptomyces misionensis and Streptomyces albidoflavus, bacteria applied for phytopathogen biocontrol.</title>
        <authorList>
            <person name="Pylro V."/>
            <person name="Dias A."/>
            <person name="Andreote F."/>
            <person name="Varani A."/>
            <person name="Andreote C."/>
            <person name="Bernardo E."/>
            <person name="Martins T."/>
        </authorList>
    </citation>
    <scope>NUCLEOTIDE SEQUENCE [LARGE SCALE GENOMIC DNA]</scope>
    <source>
        <strain evidence="2">66</strain>
    </source>
</reference>
<dbReference type="Proteomes" id="UP000320481">
    <property type="component" value="Unassembled WGS sequence"/>
</dbReference>
<dbReference type="EMBL" id="VOGW01000052">
    <property type="protein sequence ID" value="TWV53640.1"/>
    <property type="molecule type" value="Genomic_DNA"/>
</dbReference>
<feature type="compositionally biased region" description="Basic and acidic residues" evidence="1">
    <location>
        <begin position="53"/>
        <end position="64"/>
    </location>
</feature>
<feature type="region of interest" description="Disordered" evidence="1">
    <location>
        <begin position="1"/>
        <end position="151"/>
    </location>
</feature>
<feature type="compositionally biased region" description="Low complexity" evidence="1">
    <location>
        <begin position="93"/>
        <end position="125"/>
    </location>
</feature>
<protein>
    <submittedName>
        <fullName evidence="2">Uncharacterized protein</fullName>
    </submittedName>
</protein>
<name>A0A5C6JWK9_9ACTN</name>
<proteinExistence type="predicted"/>
<keyword evidence="3" id="KW-1185">Reference proteome</keyword>
<evidence type="ECO:0000313" key="3">
    <source>
        <dbReference type="Proteomes" id="UP000320481"/>
    </source>
</evidence>
<evidence type="ECO:0000256" key="1">
    <source>
        <dbReference type="SAM" id="MobiDB-lite"/>
    </source>
</evidence>
<evidence type="ECO:0000313" key="2">
    <source>
        <dbReference type="EMBL" id="TWV53640.1"/>
    </source>
</evidence>
<comment type="caution">
    <text evidence="2">The sequence shown here is derived from an EMBL/GenBank/DDBJ whole genome shotgun (WGS) entry which is preliminary data.</text>
</comment>